<dbReference type="RefSeq" id="WP_090712579.1">
    <property type="nucleotide sequence ID" value="NZ_FOVM01000009.1"/>
</dbReference>
<protein>
    <submittedName>
        <fullName evidence="2">Uncharacterized protein</fullName>
    </submittedName>
</protein>
<gene>
    <name evidence="2" type="ORF">SAMN05216219_2833</name>
</gene>
<accession>A0A1I5DD91</accession>
<dbReference type="EMBL" id="FOVM01000009">
    <property type="protein sequence ID" value="SFN97172.1"/>
    <property type="molecule type" value="Genomic_DNA"/>
</dbReference>
<reference evidence="3" key="1">
    <citation type="submission" date="2016-10" db="EMBL/GenBank/DDBJ databases">
        <authorList>
            <person name="Varghese N."/>
            <person name="Submissions S."/>
        </authorList>
    </citation>
    <scope>NUCLEOTIDE SEQUENCE [LARGE SCALE GENOMIC DNA]</scope>
    <source>
        <strain evidence="3">CGMCC 1.11101</strain>
    </source>
</reference>
<feature type="compositionally biased region" description="Basic and acidic residues" evidence="1">
    <location>
        <begin position="1"/>
        <end position="10"/>
    </location>
</feature>
<proteinExistence type="predicted"/>
<evidence type="ECO:0000256" key="1">
    <source>
        <dbReference type="SAM" id="MobiDB-lite"/>
    </source>
</evidence>
<sequence>MEINSSDRKPSQQRVTSALKLDDSTATENLDTSRRDLRALRKPPGPVDGLLPHLDRLRPGEAPPPP</sequence>
<dbReference type="Proteomes" id="UP000198867">
    <property type="component" value="Unassembled WGS sequence"/>
</dbReference>
<evidence type="ECO:0000313" key="2">
    <source>
        <dbReference type="EMBL" id="SFN97172.1"/>
    </source>
</evidence>
<dbReference type="AlphaFoldDB" id="A0A1I5DD91"/>
<dbReference type="STRING" id="995034.SAMN05216219_2833"/>
<evidence type="ECO:0000313" key="3">
    <source>
        <dbReference type="Proteomes" id="UP000198867"/>
    </source>
</evidence>
<keyword evidence="3" id="KW-1185">Reference proteome</keyword>
<feature type="region of interest" description="Disordered" evidence="1">
    <location>
        <begin position="1"/>
        <end position="66"/>
    </location>
</feature>
<name>A0A1I5DD91_9MICO</name>
<organism evidence="2 3">
    <name type="scientific">Mycetocola miduiensis</name>
    <dbReference type="NCBI Taxonomy" id="995034"/>
    <lineage>
        <taxon>Bacteria</taxon>
        <taxon>Bacillati</taxon>
        <taxon>Actinomycetota</taxon>
        <taxon>Actinomycetes</taxon>
        <taxon>Micrococcales</taxon>
        <taxon>Microbacteriaceae</taxon>
        <taxon>Mycetocola</taxon>
    </lineage>
</organism>